<evidence type="ECO:0000256" key="1">
    <source>
        <dbReference type="SAM" id="Phobius"/>
    </source>
</evidence>
<evidence type="ECO:0000313" key="2">
    <source>
        <dbReference type="EMBL" id="SDN31487.1"/>
    </source>
</evidence>
<keyword evidence="1" id="KW-1133">Transmembrane helix</keyword>
<accession>A0A1H0ADK2</accession>
<keyword evidence="1" id="KW-0472">Membrane</keyword>
<keyword evidence="2" id="KW-0378">Hydrolase</keyword>
<feature type="transmembrane region" description="Helical" evidence="1">
    <location>
        <begin position="40"/>
        <end position="58"/>
    </location>
</feature>
<reference evidence="2 3" key="1">
    <citation type="submission" date="2016-10" db="EMBL/GenBank/DDBJ databases">
        <authorList>
            <person name="de Groot N.N."/>
        </authorList>
    </citation>
    <scope>NUCLEOTIDE SEQUENCE [LARGE SCALE GENOMIC DNA]</scope>
    <source>
        <strain evidence="3">EB21,IBRC-M 10013,KCTC 4048</strain>
    </source>
</reference>
<keyword evidence="1" id="KW-0812">Transmembrane</keyword>
<dbReference type="GO" id="GO:0016787">
    <property type="term" value="F:hydrolase activity"/>
    <property type="evidence" value="ECO:0007669"/>
    <property type="project" value="UniProtKB-KW"/>
</dbReference>
<dbReference type="EMBL" id="FNIA01000026">
    <property type="protein sequence ID" value="SDN31487.1"/>
    <property type="molecule type" value="Genomic_DNA"/>
</dbReference>
<protein>
    <submittedName>
        <fullName evidence="2">LexA-binding, inner membrane-associated putative hydrolase</fullName>
    </submittedName>
</protein>
<gene>
    <name evidence="2" type="ORF">SAMN05192554_12637</name>
</gene>
<organism evidence="2 3">
    <name type="scientific">Haloarchaeobius iranensis</name>
    <dbReference type="NCBI Taxonomy" id="996166"/>
    <lineage>
        <taxon>Archaea</taxon>
        <taxon>Methanobacteriati</taxon>
        <taxon>Methanobacteriota</taxon>
        <taxon>Stenosarchaea group</taxon>
        <taxon>Halobacteria</taxon>
        <taxon>Halobacteriales</taxon>
        <taxon>Halorubellaceae</taxon>
        <taxon>Haloarchaeobius</taxon>
    </lineage>
</organism>
<feature type="transmembrane region" description="Helical" evidence="1">
    <location>
        <begin position="123"/>
        <end position="143"/>
    </location>
</feature>
<keyword evidence="3" id="KW-1185">Reference proteome</keyword>
<proteinExistence type="predicted"/>
<sequence length="153" mass="16746">MPVDDGHGPAFVALLFGTQFPDLVDKPLAWTVAVLPSGRSLAHSVFALAVVFGVAWWATGRSDRRTYTIGFGIGYASHLFADSVQSLVGLEFEYLTFLAWPLLAPPPYELDSSFSAHFANLNLTAWLWLEFLLVGVALAVAVWTEYGVRIRSA</sequence>
<dbReference type="Proteomes" id="UP000199370">
    <property type="component" value="Unassembled WGS sequence"/>
</dbReference>
<dbReference type="InterPro" id="IPR007404">
    <property type="entry name" value="YdjM-like"/>
</dbReference>
<evidence type="ECO:0000313" key="3">
    <source>
        <dbReference type="Proteomes" id="UP000199370"/>
    </source>
</evidence>
<dbReference type="AlphaFoldDB" id="A0A1H0ADK2"/>
<name>A0A1H0ADK2_9EURY</name>
<dbReference type="Pfam" id="PF04307">
    <property type="entry name" value="YdjM"/>
    <property type="match status" value="1"/>
</dbReference>
<dbReference type="STRING" id="996166.SAMN05192554_12637"/>